<evidence type="ECO:0000256" key="1">
    <source>
        <dbReference type="SAM" id="SignalP"/>
    </source>
</evidence>
<dbReference type="Proteomes" id="UP000712080">
    <property type="component" value="Unassembled WGS sequence"/>
</dbReference>
<dbReference type="RefSeq" id="WP_169528052.1">
    <property type="nucleotide sequence ID" value="NZ_JAAMPU010000107.1"/>
</dbReference>
<proteinExistence type="predicted"/>
<name>A0A972JJ36_9FLAO</name>
<protein>
    <submittedName>
        <fullName evidence="2">Tetratricopeptide repeat protein</fullName>
    </submittedName>
</protein>
<keyword evidence="1" id="KW-0732">Signal</keyword>
<feature type="signal peptide" evidence="1">
    <location>
        <begin position="1"/>
        <end position="20"/>
    </location>
</feature>
<dbReference type="InterPro" id="IPR011990">
    <property type="entry name" value="TPR-like_helical_dom_sf"/>
</dbReference>
<sequence>MKAPFLLHFAIGFFSLSAIAQSGYWDRERATTKEFIVPAGDRVIVKTQNFPVGTTEVVYRITVLDDNQKMTNNLGAVLKAIPDPSGISQGTGASIQLLSTVSGKDECTYAIFTDKAKADAYKTSGKPDGACISQPNPISKEAKVIGGKSACLNKQFLYFAFESDNWFMRQKIVLEVVPWVDFKASTGWTNENKLAILNLCKSSNLAGLMIRPDDLCLCILDKFTQKYTFAEYSNLLVTEKSKLFRDFGAACLDSKSTSNKSVLETARQDAEKHFTNKNYEQAINLMQSAIIASGNGTATDYNMLAKYYLYSRQYQRAKAALDEAEKKDNADLLVKLNMAHYYLLTDDYRKAKEIHEKFMKQNISAKESWTDRTREDFIDFNKAGIASEDFYRILKLFPN</sequence>
<dbReference type="EMBL" id="JAAMPU010000107">
    <property type="protein sequence ID" value="NMH28948.1"/>
    <property type="molecule type" value="Genomic_DNA"/>
</dbReference>
<evidence type="ECO:0000313" key="3">
    <source>
        <dbReference type="Proteomes" id="UP000712080"/>
    </source>
</evidence>
<dbReference type="AlphaFoldDB" id="A0A972JJ36"/>
<evidence type="ECO:0000313" key="2">
    <source>
        <dbReference type="EMBL" id="NMH28948.1"/>
    </source>
</evidence>
<organism evidence="2 3">
    <name type="scientific">Flavobacterium silvaticum</name>
    <dbReference type="NCBI Taxonomy" id="1852020"/>
    <lineage>
        <taxon>Bacteria</taxon>
        <taxon>Pseudomonadati</taxon>
        <taxon>Bacteroidota</taxon>
        <taxon>Flavobacteriia</taxon>
        <taxon>Flavobacteriales</taxon>
        <taxon>Flavobacteriaceae</taxon>
        <taxon>Flavobacterium</taxon>
    </lineage>
</organism>
<comment type="caution">
    <text evidence="2">The sequence shown here is derived from an EMBL/GenBank/DDBJ whole genome shotgun (WGS) entry which is preliminary data.</text>
</comment>
<feature type="chain" id="PRO_5037791637" evidence="1">
    <location>
        <begin position="21"/>
        <end position="399"/>
    </location>
</feature>
<gene>
    <name evidence="2" type="ORF">G6047_12965</name>
</gene>
<dbReference type="SUPFAM" id="SSF48452">
    <property type="entry name" value="TPR-like"/>
    <property type="match status" value="1"/>
</dbReference>
<keyword evidence="3" id="KW-1185">Reference proteome</keyword>
<dbReference type="Gene3D" id="1.25.40.10">
    <property type="entry name" value="Tetratricopeptide repeat domain"/>
    <property type="match status" value="1"/>
</dbReference>
<reference evidence="2" key="1">
    <citation type="submission" date="2020-02" db="EMBL/GenBank/DDBJ databases">
        <title>Flavobacterium sp. genome.</title>
        <authorList>
            <person name="Jung H.S."/>
            <person name="Baek J.H."/>
            <person name="Jeon C.O."/>
        </authorList>
    </citation>
    <scope>NUCLEOTIDE SEQUENCE</scope>
    <source>
        <strain evidence="2">SE-s28</strain>
    </source>
</reference>
<accession>A0A972JJ36</accession>